<feature type="region of interest" description="Disordered" evidence="1">
    <location>
        <begin position="96"/>
        <end position="116"/>
    </location>
</feature>
<gene>
    <name evidence="2" type="ORF">SISSUDRAFT_498140</name>
</gene>
<proteinExistence type="predicted"/>
<keyword evidence="3" id="KW-1185">Reference proteome</keyword>
<sequence>MLGHSMVRAERGCLIAPSSASWMKRCSRIRSLPPSRRRGLTLRRVTSFLRCRTLALATRSTLFAGNSSATALFWSWSISPSLSGRRRAANSVRHLVHTHASSTRPSRHRRRRRTSDMSLGSRAFWGYRATGSMSPQTFRRSAFHLPKCVSNMHILFYVRISVAKSPHRKNLLHYSYTERRRIN</sequence>
<dbReference type="EMBL" id="KV428006">
    <property type="protein sequence ID" value="KZT43777.1"/>
    <property type="molecule type" value="Genomic_DNA"/>
</dbReference>
<name>A0A166IIF5_9AGAM</name>
<evidence type="ECO:0000256" key="1">
    <source>
        <dbReference type="SAM" id="MobiDB-lite"/>
    </source>
</evidence>
<accession>A0A166IIF5</accession>
<dbReference type="Proteomes" id="UP000076798">
    <property type="component" value="Unassembled WGS sequence"/>
</dbReference>
<protein>
    <submittedName>
        <fullName evidence="2">Uncharacterized protein</fullName>
    </submittedName>
</protein>
<dbReference type="AlphaFoldDB" id="A0A166IIF5"/>
<evidence type="ECO:0000313" key="3">
    <source>
        <dbReference type="Proteomes" id="UP000076798"/>
    </source>
</evidence>
<organism evidence="2 3">
    <name type="scientific">Sistotremastrum suecicum HHB10207 ss-3</name>
    <dbReference type="NCBI Taxonomy" id="1314776"/>
    <lineage>
        <taxon>Eukaryota</taxon>
        <taxon>Fungi</taxon>
        <taxon>Dikarya</taxon>
        <taxon>Basidiomycota</taxon>
        <taxon>Agaricomycotina</taxon>
        <taxon>Agaricomycetes</taxon>
        <taxon>Sistotremastrales</taxon>
        <taxon>Sistotremastraceae</taxon>
        <taxon>Sistotremastrum</taxon>
    </lineage>
</organism>
<reference evidence="2 3" key="1">
    <citation type="journal article" date="2016" name="Mol. Biol. Evol.">
        <title>Comparative Genomics of Early-Diverging Mushroom-Forming Fungi Provides Insights into the Origins of Lignocellulose Decay Capabilities.</title>
        <authorList>
            <person name="Nagy L.G."/>
            <person name="Riley R."/>
            <person name="Tritt A."/>
            <person name="Adam C."/>
            <person name="Daum C."/>
            <person name="Floudas D."/>
            <person name="Sun H."/>
            <person name="Yadav J.S."/>
            <person name="Pangilinan J."/>
            <person name="Larsson K.H."/>
            <person name="Matsuura K."/>
            <person name="Barry K."/>
            <person name="Labutti K."/>
            <person name="Kuo R."/>
            <person name="Ohm R.A."/>
            <person name="Bhattacharya S.S."/>
            <person name="Shirouzu T."/>
            <person name="Yoshinaga Y."/>
            <person name="Martin F.M."/>
            <person name="Grigoriev I.V."/>
            <person name="Hibbett D.S."/>
        </authorList>
    </citation>
    <scope>NUCLEOTIDE SEQUENCE [LARGE SCALE GENOMIC DNA]</scope>
    <source>
        <strain evidence="2 3">HHB10207 ss-3</strain>
    </source>
</reference>
<evidence type="ECO:0000313" key="2">
    <source>
        <dbReference type="EMBL" id="KZT43777.1"/>
    </source>
</evidence>